<evidence type="ECO:0000256" key="7">
    <source>
        <dbReference type="ARBA" id="ARBA00022801"/>
    </source>
</evidence>
<proteinExistence type="inferred from homology"/>
<evidence type="ECO:0000256" key="4">
    <source>
        <dbReference type="ARBA" id="ARBA00007353"/>
    </source>
</evidence>
<keyword evidence="8" id="KW-0862">Zinc</keyword>
<evidence type="ECO:0000256" key="12">
    <source>
        <dbReference type="RuleBase" id="RU361274"/>
    </source>
</evidence>
<comment type="catalytic activity">
    <reaction evidence="9">
        <text>adenosine + H2O + H(+) = inosine + NH4(+)</text>
        <dbReference type="Rhea" id="RHEA:24408"/>
        <dbReference type="ChEBI" id="CHEBI:15377"/>
        <dbReference type="ChEBI" id="CHEBI:15378"/>
        <dbReference type="ChEBI" id="CHEBI:16335"/>
        <dbReference type="ChEBI" id="CHEBI:17596"/>
        <dbReference type="ChEBI" id="CHEBI:28938"/>
        <dbReference type="EC" id="3.5.4.4"/>
    </reaction>
    <physiologicalReaction direction="left-to-right" evidence="9">
        <dbReference type="Rhea" id="RHEA:24409"/>
    </physiologicalReaction>
</comment>
<dbReference type="PANTHER" id="PTHR30616">
    <property type="entry name" value="UNCHARACTERIZED PROTEIN YFIH"/>
    <property type="match status" value="1"/>
</dbReference>
<evidence type="ECO:0000256" key="3">
    <source>
        <dbReference type="ARBA" id="ARBA00003215"/>
    </source>
</evidence>
<comment type="similarity">
    <text evidence="4 12">Belongs to the purine nucleoside phosphorylase YfiH/LACC1 family.</text>
</comment>
<comment type="cofactor">
    <cofactor evidence="2">
        <name>Zn(2+)</name>
        <dbReference type="ChEBI" id="CHEBI:29105"/>
    </cofactor>
</comment>
<evidence type="ECO:0000313" key="14">
    <source>
        <dbReference type="Proteomes" id="UP000216207"/>
    </source>
</evidence>
<evidence type="ECO:0000256" key="2">
    <source>
        <dbReference type="ARBA" id="ARBA00001947"/>
    </source>
</evidence>
<evidence type="ECO:0000256" key="6">
    <source>
        <dbReference type="ARBA" id="ARBA00022723"/>
    </source>
</evidence>
<accession>A0A268P3D6</accession>
<dbReference type="EMBL" id="NPCC01000005">
    <property type="protein sequence ID" value="PAE90237.1"/>
    <property type="molecule type" value="Genomic_DNA"/>
</dbReference>
<dbReference type="Gene3D" id="3.60.140.10">
    <property type="entry name" value="CNF1/YfiH-like putative cysteine hydrolases"/>
    <property type="match status" value="1"/>
</dbReference>
<comment type="catalytic activity">
    <reaction evidence="1">
        <text>inosine + phosphate = alpha-D-ribose 1-phosphate + hypoxanthine</text>
        <dbReference type="Rhea" id="RHEA:27646"/>
        <dbReference type="ChEBI" id="CHEBI:17368"/>
        <dbReference type="ChEBI" id="CHEBI:17596"/>
        <dbReference type="ChEBI" id="CHEBI:43474"/>
        <dbReference type="ChEBI" id="CHEBI:57720"/>
        <dbReference type="EC" id="2.4.2.1"/>
    </reaction>
    <physiologicalReaction direction="left-to-right" evidence="1">
        <dbReference type="Rhea" id="RHEA:27647"/>
    </physiologicalReaction>
</comment>
<dbReference type="InterPro" id="IPR038371">
    <property type="entry name" value="Cu_polyphenol_OxRdtase_sf"/>
</dbReference>
<organism evidence="13 14">
    <name type="scientific">Shouchella clausii</name>
    <name type="common">Alkalihalobacillus clausii</name>
    <dbReference type="NCBI Taxonomy" id="79880"/>
    <lineage>
        <taxon>Bacteria</taxon>
        <taxon>Bacillati</taxon>
        <taxon>Bacillota</taxon>
        <taxon>Bacilli</taxon>
        <taxon>Bacillales</taxon>
        <taxon>Bacillaceae</taxon>
        <taxon>Shouchella</taxon>
    </lineage>
</organism>
<protein>
    <recommendedName>
        <fullName evidence="12">Purine nucleoside phosphorylase</fullName>
    </recommendedName>
</protein>
<keyword evidence="6" id="KW-0479">Metal-binding</keyword>
<name>A0A268P3D6_SHOCL</name>
<dbReference type="Proteomes" id="UP000216207">
    <property type="component" value="Unassembled WGS sequence"/>
</dbReference>
<dbReference type="SUPFAM" id="SSF64438">
    <property type="entry name" value="CNF1/YfiH-like putative cysteine hydrolases"/>
    <property type="match status" value="1"/>
</dbReference>
<evidence type="ECO:0000256" key="8">
    <source>
        <dbReference type="ARBA" id="ARBA00022833"/>
    </source>
</evidence>
<evidence type="ECO:0000256" key="11">
    <source>
        <dbReference type="ARBA" id="ARBA00049893"/>
    </source>
</evidence>
<dbReference type="AlphaFoldDB" id="A0A268P3D6"/>
<comment type="catalytic activity">
    <reaction evidence="11">
        <text>S-methyl-5'-thioadenosine + phosphate = 5-(methylsulfanyl)-alpha-D-ribose 1-phosphate + adenine</text>
        <dbReference type="Rhea" id="RHEA:11852"/>
        <dbReference type="ChEBI" id="CHEBI:16708"/>
        <dbReference type="ChEBI" id="CHEBI:17509"/>
        <dbReference type="ChEBI" id="CHEBI:43474"/>
        <dbReference type="ChEBI" id="CHEBI:58533"/>
        <dbReference type="EC" id="2.4.2.28"/>
    </reaction>
    <physiologicalReaction direction="left-to-right" evidence="11">
        <dbReference type="Rhea" id="RHEA:11853"/>
    </physiologicalReaction>
</comment>
<evidence type="ECO:0000256" key="10">
    <source>
        <dbReference type="ARBA" id="ARBA00048968"/>
    </source>
</evidence>
<keyword evidence="5" id="KW-0808">Transferase</keyword>
<evidence type="ECO:0000256" key="1">
    <source>
        <dbReference type="ARBA" id="ARBA00000553"/>
    </source>
</evidence>
<comment type="caution">
    <text evidence="13">The sequence shown here is derived from an EMBL/GenBank/DDBJ whole genome shotgun (WGS) entry which is preliminary data.</text>
</comment>
<evidence type="ECO:0000313" key="13">
    <source>
        <dbReference type="EMBL" id="PAE90237.1"/>
    </source>
</evidence>
<evidence type="ECO:0000256" key="9">
    <source>
        <dbReference type="ARBA" id="ARBA00047989"/>
    </source>
</evidence>
<gene>
    <name evidence="13" type="ORF">CHH72_04460</name>
</gene>
<dbReference type="CDD" id="cd16833">
    <property type="entry name" value="YfiH"/>
    <property type="match status" value="1"/>
</dbReference>
<dbReference type="Pfam" id="PF02578">
    <property type="entry name" value="Cu-oxidase_4"/>
    <property type="match status" value="1"/>
</dbReference>
<dbReference type="NCBIfam" id="TIGR00726">
    <property type="entry name" value="peptidoglycan editing factor PgeF"/>
    <property type="match status" value="1"/>
</dbReference>
<keyword evidence="7" id="KW-0378">Hydrolase</keyword>
<comment type="function">
    <text evidence="3">Purine nucleoside enzyme that catalyzes the phosphorolysis of adenosine and inosine nucleosides, yielding D-ribose 1-phosphate and the respective free bases, adenine and hypoxanthine. Also catalyzes the phosphorolysis of S-methyl-5'-thioadenosine into adenine and S-methyl-5-thio-alpha-D-ribose 1-phosphate. Also has adenosine deaminase activity.</text>
</comment>
<dbReference type="GO" id="GO:0005507">
    <property type="term" value="F:copper ion binding"/>
    <property type="evidence" value="ECO:0007669"/>
    <property type="project" value="TreeGrafter"/>
</dbReference>
<dbReference type="GO" id="GO:0017061">
    <property type="term" value="F:S-methyl-5-thioadenosine phosphorylase activity"/>
    <property type="evidence" value="ECO:0007669"/>
    <property type="project" value="UniProtKB-EC"/>
</dbReference>
<dbReference type="InterPro" id="IPR011324">
    <property type="entry name" value="Cytotoxic_necrot_fac-like_cat"/>
</dbReference>
<comment type="catalytic activity">
    <reaction evidence="10">
        <text>adenosine + phosphate = alpha-D-ribose 1-phosphate + adenine</text>
        <dbReference type="Rhea" id="RHEA:27642"/>
        <dbReference type="ChEBI" id="CHEBI:16335"/>
        <dbReference type="ChEBI" id="CHEBI:16708"/>
        <dbReference type="ChEBI" id="CHEBI:43474"/>
        <dbReference type="ChEBI" id="CHEBI:57720"/>
        <dbReference type="EC" id="2.4.2.1"/>
    </reaction>
    <physiologicalReaction direction="left-to-right" evidence="10">
        <dbReference type="Rhea" id="RHEA:27643"/>
    </physiologicalReaction>
</comment>
<evidence type="ECO:0000256" key="5">
    <source>
        <dbReference type="ARBA" id="ARBA00022679"/>
    </source>
</evidence>
<dbReference type="GO" id="GO:0016787">
    <property type="term" value="F:hydrolase activity"/>
    <property type="evidence" value="ECO:0007669"/>
    <property type="project" value="UniProtKB-KW"/>
</dbReference>
<dbReference type="PANTHER" id="PTHR30616:SF2">
    <property type="entry name" value="PURINE NUCLEOSIDE PHOSPHORYLASE LACC1"/>
    <property type="match status" value="1"/>
</dbReference>
<dbReference type="InterPro" id="IPR003730">
    <property type="entry name" value="Cu_polyphenol_OxRdtase"/>
</dbReference>
<reference evidence="13 14" key="1">
    <citation type="submission" date="2017-07" db="EMBL/GenBank/DDBJ databases">
        <title>Isolation and whole genome analysis of endospore-forming bacteria from heroin.</title>
        <authorList>
            <person name="Kalinowski J."/>
            <person name="Ahrens B."/>
            <person name="Al-Dilaimi A."/>
            <person name="Winkler A."/>
            <person name="Wibberg D."/>
            <person name="Schleenbecker U."/>
            <person name="Ruckert C."/>
            <person name="Wolfel R."/>
            <person name="Grass G."/>
        </authorList>
    </citation>
    <scope>NUCLEOTIDE SEQUENCE [LARGE SCALE GENOMIC DNA]</scope>
    <source>
        <strain evidence="13 14">7539</strain>
    </source>
</reference>
<sequence>MVEEKWEKRSERVLAATVFSNVMPGMFAGFTTRHGGVSKRPYATLNMGFHVGDDQNDVQRNRSLVAADIGFPLTKWIGSEQVHQAEIAEVTAADAGRGADCLETALPGLDGIYTQEQGLLLTSLYADCVPLYFAAKSAGLIGLCHAGWKGSVAKIGPKLLGIWQEKHCVSASDVHVLIGPSICASRYEVDEVVASKVKDALGGEAAGVLTPTKPGHSLLDLTMLNKQLLVAAGVNPSHIHTSNVCTYESDAFFSHRKEKGRTGRMMSAIGLQKG</sequence>
<dbReference type="RefSeq" id="WP_095326186.1">
    <property type="nucleotide sequence ID" value="NZ_NPCC01000005.1"/>
</dbReference>